<keyword evidence="5" id="KW-1185">Reference proteome</keyword>
<evidence type="ECO:0000256" key="1">
    <source>
        <dbReference type="ARBA" id="ARBA00022729"/>
    </source>
</evidence>
<evidence type="ECO:0000256" key="2">
    <source>
        <dbReference type="SAM" id="SignalP"/>
    </source>
</evidence>
<sequence>MKKTMLLGALMLVAAAGYAQESRQDASVSVMGVFAPQVNGNAVQLNATNTAGVLASYRYMLTPHSALELNYSYAQNSYAFRTSFLPNGRVAARQQEITGAYIYNFRSIKNFNPFLEAGVGGMIFTPIRNTGTNLFDTKQNTNVGALFGGGVAYELSPSFDIRAEYRGFVVKAPDFGLTNFKTNRYEVISLPAVGVAYHF</sequence>
<dbReference type="Pfam" id="PF13505">
    <property type="entry name" value="OMP_b-brl"/>
    <property type="match status" value="1"/>
</dbReference>
<organism evidence="4 5">
    <name type="scientific">Edaphobacter aggregans</name>
    <dbReference type="NCBI Taxonomy" id="570835"/>
    <lineage>
        <taxon>Bacteria</taxon>
        <taxon>Pseudomonadati</taxon>
        <taxon>Acidobacteriota</taxon>
        <taxon>Terriglobia</taxon>
        <taxon>Terriglobales</taxon>
        <taxon>Acidobacteriaceae</taxon>
        <taxon>Edaphobacter</taxon>
    </lineage>
</organism>
<dbReference type="Proteomes" id="UP000269669">
    <property type="component" value="Unassembled WGS sequence"/>
</dbReference>
<evidence type="ECO:0000313" key="4">
    <source>
        <dbReference type="EMBL" id="RSL18300.1"/>
    </source>
</evidence>
<dbReference type="RefSeq" id="WP_125486681.1">
    <property type="nucleotide sequence ID" value="NZ_RSDW01000001.1"/>
</dbReference>
<evidence type="ECO:0000313" key="5">
    <source>
        <dbReference type="Proteomes" id="UP000269669"/>
    </source>
</evidence>
<dbReference type="AlphaFoldDB" id="A0A428MN45"/>
<accession>A0A428MN45</accession>
<dbReference type="InterPro" id="IPR011250">
    <property type="entry name" value="OMP/PagP_B-barrel"/>
</dbReference>
<dbReference type="SUPFAM" id="SSF56925">
    <property type="entry name" value="OMPA-like"/>
    <property type="match status" value="1"/>
</dbReference>
<name>A0A428MN45_9BACT</name>
<feature type="chain" id="PRO_5019394026" evidence="2">
    <location>
        <begin position="20"/>
        <end position="199"/>
    </location>
</feature>
<feature type="domain" description="Outer membrane protein beta-barrel" evidence="3">
    <location>
        <begin position="6"/>
        <end position="199"/>
    </location>
</feature>
<proteinExistence type="predicted"/>
<reference evidence="4 5" key="1">
    <citation type="submission" date="2018-12" db="EMBL/GenBank/DDBJ databases">
        <title>Sequencing of bacterial isolates from soil warming experiment in Harvard Forest, Massachusetts, USA.</title>
        <authorList>
            <person name="Deangelis K."/>
        </authorList>
    </citation>
    <scope>NUCLEOTIDE SEQUENCE [LARGE SCALE GENOMIC DNA]</scope>
    <source>
        <strain evidence="4 5">EB153</strain>
    </source>
</reference>
<dbReference type="OrthoDB" id="115771at2"/>
<dbReference type="InterPro" id="IPR027385">
    <property type="entry name" value="Beta-barrel_OMP"/>
</dbReference>
<comment type="caution">
    <text evidence="4">The sequence shown here is derived from an EMBL/GenBank/DDBJ whole genome shotgun (WGS) entry which is preliminary data.</text>
</comment>
<dbReference type="EMBL" id="RSDW01000001">
    <property type="protein sequence ID" value="RSL18300.1"/>
    <property type="molecule type" value="Genomic_DNA"/>
</dbReference>
<evidence type="ECO:0000259" key="3">
    <source>
        <dbReference type="Pfam" id="PF13505"/>
    </source>
</evidence>
<protein>
    <submittedName>
        <fullName evidence="4">Opacity protein-like surface antigen</fullName>
    </submittedName>
</protein>
<gene>
    <name evidence="4" type="ORF">EDE15_3862</name>
</gene>
<dbReference type="Gene3D" id="2.40.160.20">
    <property type="match status" value="1"/>
</dbReference>
<keyword evidence="1 2" id="KW-0732">Signal</keyword>
<feature type="signal peptide" evidence="2">
    <location>
        <begin position="1"/>
        <end position="19"/>
    </location>
</feature>